<feature type="domain" description="DUF559" evidence="1">
    <location>
        <begin position="13"/>
        <end position="117"/>
    </location>
</feature>
<dbReference type="Pfam" id="PF04480">
    <property type="entry name" value="DUF559"/>
    <property type="match status" value="1"/>
</dbReference>
<evidence type="ECO:0000313" key="3">
    <source>
        <dbReference type="Proteomes" id="UP000053372"/>
    </source>
</evidence>
<dbReference type="GO" id="GO:0008168">
    <property type="term" value="F:methyltransferase activity"/>
    <property type="evidence" value="ECO:0007669"/>
    <property type="project" value="UniProtKB-KW"/>
</dbReference>
<evidence type="ECO:0000259" key="1">
    <source>
        <dbReference type="Pfam" id="PF04480"/>
    </source>
</evidence>
<keyword evidence="3" id="KW-1185">Reference proteome</keyword>
<dbReference type="PANTHER" id="PTHR38590:SF1">
    <property type="entry name" value="BLL0828 PROTEIN"/>
    <property type="match status" value="1"/>
</dbReference>
<dbReference type="CDD" id="cd01038">
    <property type="entry name" value="Endonuclease_DUF559"/>
    <property type="match status" value="1"/>
</dbReference>
<dbReference type="InterPro" id="IPR007569">
    <property type="entry name" value="DUF559"/>
</dbReference>
<gene>
    <name evidence="2" type="ORF">BC008_09410</name>
</gene>
<dbReference type="AlphaFoldDB" id="A0A0V7ZD15"/>
<reference evidence="2 3" key="1">
    <citation type="journal article" date="2015" name="Genome Announc.">
        <title>Draft Genome of the Euendolithic (true boring) Cyanobacterium Mastigocoleus testarum strain BC008.</title>
        <authorList>
            <person name="Guida B.S."/>
            <person name="Garcia-Pichel F."/>
        </authorList>
    </citation>
    <scope>NUCLEOTIDE SEQUENCE [LARGE SCALE GENOMIC DNA]</scope>
    <source>
        <strain evidence="2 3">BC008</strain>
    </source>
</reference>
<dbReference type="RefSeq" id="WP_027841473.1">
    <property type="nucleotide sequence ID" value="NZ_LMTZ01000157.1"/>
</dbReference>
<accession>A0A0V7ZD15</accession>
<dbReference type="Proteomes" id="UP000053372">
    <property type="component" value="Unassembled WGS sequence"/>
</dbReference>
<dbReference type="SUPFAM" id="SSF52980">
    <property type="entry name" value="Restriction endonuclease-like"/>
    <property type="match status" value="1"/>
</dbReference>
<dbReference type="InterPro" id="IPR047216">
    <property type="entry name" value="Endonuclease_DUF559_bact"/>
</dbReference>
<dbReference type="GO" id="GO:0032259">
    <property type="term" value="P:methylation"/>
    <property type="evidence" value="ECO:0007669"/>
    <property type="project" value="UniProtKB-KW"/>
</dbReference>
<dbReference type="Gene3D" id="3.40.960.10">
    <property type="entry name" value="VSR Endonuclease"/>
    <property type="match status" value="1"/>
</dbReference>
<organism evidence="2 3">
    <name type="scientific">Mastigocoleus testarum BC008</name>
    <dbReference type="NCBI Taxonomy" id="371196"/>
    <lineage>
        <taxon>Bacteria</taxon>
        <taxon>Bacillati</taxon>
        <taxon>Cyanobacteriota</taxon>
        <taxon>Cyanophyceae</taxon>
        <taxon>Nostocales</taxon>
        <taxon>Hapalosiphonaceae</taxon>
        <taxon>Mastigocoleus</taxon>
    </lineage>
</organism>
<proteinExistence type="predicted"/>
<sequence length="127" mass="15112">MKVKIIPYDPILKERAKQLRKNMTPGEIILWKHLKGKQMCNCDFDRQRPIDRFIVDFYCKKLMLAIEIDGSSHDSPEAQARDRRRQARLEFLGVRFLRFREEEVRSGVEGVLEVIEDWIRNHSNNLA</sequence>
<dbReference type="InterPro" id="IPR011335">
    <property type="entry name" value="Restrct_endonuc-II-like"/>
</dbReference>
<protein>
    <submittedName>
        <fullName evidence="2">DNA methylase</fullName>
    </submittedName>
</protein>
<keyword evidence="2" id="KW-0808">Transferase</keyword>
<dbReference type="PANTHER" id="PTHR38590">
    <property type="entry name" value="BLL0828 PROTEIN"/>
    <property type="match status" value="1"/>
</dbReference>
<dbReference type="EMBL" id="LMTZ01000157">
    <property type="protein sequence ID" value="KST62417.1"/>
    <property type="molecule type" value="Genomic_DNA"/>
</dbReference>
<evidence type="ECO:0000313" key="2">
    <source>
        <dbReference type="EMBL" id="KST62417.1"/>
    </source>
</evidence>
<name>A0A0V7ZD15_9CYAN</name>
<comment type="caution">
    <text evidence="2">The sequence shown here is derived from an EMBL/GenBank/DDBJ whole genome shotgun (WGS) entry which is preliminary data.</text>
</comment>
<dbReference type="OrthoDB" id="9798754at2"/>
<keyword evidence="2" id="KW-0489">Methyltransferase</keyword>